<dbReference type="InterPro" id="IPR002656">
    <property type="entry name" value="Acyl_transf_3_dom"/>
</dbReference>
<dbReference type="EMBL" id="SPQZ01000001">
    <property type="protein sequence ID" value="TFW00246.1"/>
    <property type="molecule type" value="Genomic_DNA"/>
</dbReference>
<evidence type="ECO:0000256" key="2">
    <source>
        <dbReference type="ARBA" id="ARBA00007400"/>
    </source>
</evidence>
<dbReference type="GO" id="GO:0016413">
    <property type="term" value="F:O-acetyltransferase activity"/>
    <property type="evidence" value="ECO:0007669"/>
    <property type="project" value="TreeGrafter"/>
</dbReference>
<comment type="caution">
    <text evidence="10">The sequence shown here is derived from an EMBL/GenBank/DDBJ whole genome shotgun (WGS) entry which is preliminary data.</text>
</comment>
<feature type="region of interest" description="Disordered" evidence="7">
    <location>
        <begin position="1"/>
        <end position="23"/>
    </location>
</feature>
<feature type="compositionally biased region" description="Basic and acidic residues" evidence="7">
    <location>
        <begin position="8"/>
        <end position="23"/>
    </location>
</feature>
<keyword evidence="10" id="KW-0012">Acyltransferase</keyword>
<dbReference type="Proteomes" id="UP000298127">
    <property type="component" value="Unassembled WGS sequence"/>
</dbReference>
<feature type="transmembrane region" description="Helical" evidence="8">
    <location>
        <begin position="186"/>
        <end position="204"/>
    </location>
</feature>
<keyword evidence="11" id="KW-1185">Reference proteome</keyword>
<evidence type="ECO:0000256" key="3">
    <source>
        <dbReference type="ARBA" id="ARBA00022475"/>
    </source>
</evidence>
<keyword evidence="6 8" id="KW-0472">Membrane</keyword>
<name>A0A4Y9RB44_9MICO</name>
<keyword evidence="10" id="KW-0808">Transferase</keyword>
<evidence type="ECO:0000256" key="8">
    <source>
        <dbReference type="SAM" id="Phobius"/>
    </source>
</evidence>
<feature type="domain" description="Acyltransferase 3" evidence="9">
    <location>
        <begin position="47"/>
        <end position="351"/>
    </location>
</feature>
<reference evidence="10 11" key="1">
    <citation type="journal article" date="2018" name="J. Microbiol.">
        <title>Leifsonia flava sp. nov., a novel actinobacterium isolated from the rhizosphere of Aquilegia viridiflora.</title>
        <authorList>
            <person name="Cai Y."/>
            <person name="Tao W.Z."/>
            <person name="Ma Y.J."/>
            <person name="Cheng J."/>
            <person name="Zhang M.Y."/>
            <person name="Zhang Y.X."/>
        </authorList>
    </citation>
    <scope>NUCLEOTIDE SEQUENCE [LARGE SCALE GENOMIC DNA]</scope>
    <source>
        <strain evidence="10 11">SYP-B2174</strain>
    </source>
</reference>
<protein>
    <submittedName>
        <fullName evidence="10">Acyltransferase</fullName>
    </submittedName>
</protein>
<feature type="transmembrane region" description="Helical" evidence="8">
    <location>
        <begin position="150"/>
        <end position="174"/>
    </location>
</feature>
<feature type="transmembrane region" description="Helical" evidence="8">
    <location>
        <begin position="239"/>
        <end position="260"/>
    </location>
</feature>
<evidence type="ECO:0000256" key="1">
    <source>
        <dbReference type="ARBA" id="ARBA00004651"/>
    </source>
</evidence>
<feature type="transmembrane region" description="Helical" evidence="8">
    <location>
        <begin position="216"/>
        <end position="234"/>
    </location>
</feature>
<evidence type="ECO:0000256" key="6">
    <source>
        <dbReference type="ARBA" id="ARBA00023136"/>
    </source>
</evidence>
<evidence type="ECO:0000256" key="4">
    <source>
        <dbReference type="ARBA" id="ARBA00022692"/>
    </source>
</evidence>
<dbReference type="GO" id="GO:0009246">
    <property type="term" value="P:enterobacterial common antigen biosynthetic process"/>
    <property type="evidence" value="ECO:0007669"/>
    <property type="project" value="TreeGrafter"/>
</dbReference>
<gene>
    <name evidence="10" type="ORF">E4M00_03450</name>
</gene>
<feature type="transmembrane region" description="Helical" evidence="8">
    <location>
        <begin position="266"/>
        <end position="286"/>
    </location>
</feature>
<sequence length="393" mass="43368">MGPPYPETTRRTPDVPEQYGERHTRVTDDIPAPASAPTALAPVNREPWIDVAKGIAITLVVLFHSTMYLGLAGVVGPLTTLNPLLDTFRMPLFFFMSGIVGARAVTLTYRGLFRRRLVLLLYLYVVWSAAQHLFAIALPPITEVADEGHWWGIVNLFVIPNANLWFIYALPLFFTIAWLTRSWPRWLPLVLSAVVSVLFSSGYLHTATAWDKMGRYLFFFLLALQLGSWVRSVAPRTRWWHAVAVIVIYGALLALVVKAGLIRAPFVLFALSIIAVCVGITVAVVISRIPPLDFVRHLGTRTLPIYLVHTFPMVAVASVIVATGVEVPSLLAAVMPIVLTVVAILLSLALYHWLRGVRGVFTVPVASWVDTRTVLDRSEPVAVKPSPGGPQAR</sequence>
<accession>A0A4Y9RB44</accession>
<dbReference type="PANTHER" id="PTHR40074">
    <property type="entry name" value="O-ACETYLTRANSFERASE WECH"/>
    <property type="match status" value="1"/>
</dbReference>
<comment type="similarity">
    <text evidence="2">Belongs to the acyltransferase 3 family.</text>
</comment>
<feature type="transmembrane region" description="Helical" evidence="8">
    <location>
        <begin position="55"/>
        <end position="76"/>
    </location>
</feature>
<feature type="transmembrane region" description="Helical" evidence="8">
    <location>
        <begin position="117"/>
        <end position="138"/>
    </location>
</feature>
<feature type="transmembrane region" description="Helical" evidence="8">
    <location>
        <begin position="306"/>
        <end position="325"/>
    </location>
</feature>
<dbReference type="Pfam" id="PF01757">
    <property type="entry name" value="Acyl_transf_3"/>
    <property type="match status" value="1"/>
</dbReference>
<feature type="transmembrane region" description="Helical" evidence="8">
    <location>
        <begin position="331"/>
        <end position="351"/>
    </location>
</feature>
<evidence type="ECO:0000256" key="5">
    <source>
        <dbReference type="ARBA" id="ARBA00022989"/>
    </source>
</evidence>
<organism evidence="10 11">
    <name type="scientific">Orlajensenia leifsoniae</name>
    <dbReference type="NCBI Taxonomy" id="2561933"/>
    <lineage>
        <taxon>Bacteria</taxon>
        <taxon>Bacillati</taxon>
        <taxon>Actinomycetota</taxon>
        <taxon>Actinomycetes</taxon>
        <taxon>Micrococcales</taxon>
        <taxon>Microbacteriaceae</taxon>
        <taxon>Orlajensenia</taxon>
    </lineage>
</organism>
<dbReference type="GO" id="GO:0005886">
    <property type="term" value="C:plasma membrane"/>
    <property type="evidence" value="ECO:0007669"/>
    <property type="project" value="UniProtKB-SubCell"/>
</dbReference>
<keyword evidence="5 8" id="KW-1133">Transmembrane helix</keyword>
<keyword evidence="3" id="KW-1003">Cell membrane</keyword>
<comment type="subcellular location">
    <subcellularLocation>
        <location evidence="1">Cell membrane</location>
        <topology evidence="1">Multi-pass membrane protein</topology>
    </subcellularLocation>
</comment>
<evidence type="ECO:0000313" key="11">
    <source>
        <dbReference type="Proteomes" id="UP000298127"/>
    </source>
</evidence>
<evidence type="ECO:0000259" key="9">
    <source>
        <dbReference type="Pfam" id="PF01757"/>
    </source>
</evidence>
<dbReference type="AlphaFoldDB" id="A0A4Y9RB44"/>
<feature type="transmembrane region" description="Helical" evidence="8">
    <location>
        <begin position="88"/>
        <end position="105"/>
    </location>
</feature>
<proteinExistence type="inferred from homology"/>
<evidence type="ECO:0000256" key="7">
    <source>
        <dbReference type="SAM" id="MobiDB-lite"/>
    </source>
</evidence>
<evidence type="ECO:0000313" key="10">
    <source>
        <dbReference type="EMBL" id="TFW00246.1"/>
    </source>
</evidence>
<dbReference type="PANTHER" id="PTHR40074:SF4">
    <property type="entry name" value="INNER MEMBRANE PROTEIN YCFT"/>
    <property type="match status" value="1"/>
</dbReference>
<keyword evidence="4 8" id="KW-0812">Transmembrane</keyword>